<dbReference type="Proteomes" id="UP000010802">
    <property type="component" value="Chromosome"/>
</dbReference>
<dbReference type="OrthoDB" id="1910838at2"/>
<keyword evidence="2" id="KW-1185">Reference proteome</keyword>
<proteinExistence type="predicted"/>
<dbReference type="KEGG" id="tae:TepiRe1_2635"/>
<evidence type="ECO:0000313" key="1">
    <source>
        <dbReference type="EMBL" id="CCP27501.1"/>
    </source>
</evidence>
<organism evidence="1 2">
    <name type="scientific">Tepidanaerobacter acetatoxydans (strain DSM 21804 / JCM 16047 / Re1)</name>
    <dbReference type="NCBI Taxonomy" id="1209989"/>
    <lineage>
        <taxon>Bacteria</taxon>
        <taxon>Bacillati</taxon>
        <taxon>Bacillota</taxon>
        <taxon>Clostridia</taxon>
        <taxon>Thermosediminibacterales</taxon>
        <taxon>Tepidanaerobacteraceae</taxon>
        <taxon>Tepidanaerobacter</taxon>
    </lineage>
</organism>
<dbReference type="RefSeq" id="WP_013779470.1">
    <property type="nucleotide sequence ID" value="NC_015519.1"/>
</dbReference>
<accession>L0S2V5</accession>
<reference evidence="2" key="1">
    <citation type="journal article" date="2013" name="Genome Announc.">
        <title>First genome sequence of a syntrophic acetate-oxidizing bacterium, Tepidanaerobacter acetatoxydans strain Re1.</title>
        <authorList>
            <person name="Manzoor S."/>
            <person name="Bongcam-Rudloff E."/>
            <person name="Schnurer A."/>
            <person name="Muller B."/>
        </authorList>
    </citation>
    <scope>NUCLEOTIDE SEQUENCE [LARGE SCALE GENOMIC DNA]</scope>
    <source>
        <strain evidence="2">Re1</strain>
    </source>
</reference>
<dbReference type="eggNOG" id="ENOG5032ST2">
    <property type="taxonomic scope" value="Bacteria"/>
</dbReference>
<dbReference type="PATRIC" id="fig|1209989.3.peg.3023"/>
<sequence length="122" mass="14069">MNNLFKDMLAEHFEQEIYDFLQDHIMNNYDQYDLTRRANEVNEVLEASLDLAEVLRVYNIKQDGSDVAFNMLVSCDIEIGDYFAGENITESVCQWFELSCSAVLENATLTDFSIDGIEAYNK</sequence>
<name>F4LTV4_TEPAE</name>
<gene>
    <name evidence="1" type="ordered locus">TEPIRE1_2635</name>
</gene>
<dbReference type="STRING" id="1209989.TepRe1_2450"/>
<dbReference type="AlphaFoldDB" id="F4LTV4"/>
<dbReference type="HOGENOM" id="CLU_2022765_0_0_9"/>
<dbReference type="EMBL" id="HF563609">
    <property type="protein sequence ID" value="CCP27501.1"/>
    <property type="molecule type" value="Genomic_DNA"/>
</dbReference>
<protein>
    <submittedName>
        <fullName evidence="1">Uncharacterized protein</fullName>
    </submittedName>
</protein>
<evidence type="ECO:0000313" key="2">
    <source>
        <dbReference type="Proteomes" id="UP000010802"/>
    </source>
</evidence>
<accession>F4LTV4</accession>
<dbReference type="KEGG" id="tep:TepRe1_2450"/>